<reference evidence="3 4" key="1">
    <citation type="submission" date="2017-09" db="EMBL/GenBank/DDBJ databases">
        <authorList>
            <person name="Thomas P."/>
            <person name="Seyboldt C."/>
        </authorList>
    </citation>
    <scope>NUCLEOTIDE SEQUENCE [LARGE SCALE GENOMIC DNA]</scope>
    <source>
        <strain evidence="3 4">DSM 7534</strain>
    </source>
</reference>
<gene>
    <name evidence="3" type="ORF">CP523_11010</name>
</gene>
<dbReference type="SUPFAM" id="SSF53187">
    <property type="entry name" value="Zn-dependent exopeptidases"/>
    <property type="match status" value="1"/>
</dbReference>
<dbReference type="EMBL" id="CP023671">
    <property type="protein sequence ID" value="AYE34895.1"/>
    <property type="molecule type" value="Genomic_DNA"/>
</dbReference>
<dbReference type="GO" id="GO:0008745">
    <property type="term" value="F:N-acetylmuramoyl-L-alanine amidase activity"/>
    <property type="evidence" value="ECO:0007669"/>
    <property type="project" value="InterPro"/>
</dbReference>
<dbReference type="KEGG" id="csep:CP523_11010"/>
<evidence type="ECO:0000313" key="3">
    <source>
        <dbReference type="EMBL" id="AYE34895.1"/>
    </source>
</evidence>
<dbReference type="CDD" id="cd02696">
    <property type="entry name" value="MurNAc-LAA"/>
    <property type="match status" value="1"/>
</dbReference>
<dbReference type="PANTHER" id="PTHR30404">
    <property type="entry name" value="N-ACETYLMURAMOYL-L-ALANINE AMIDASE"/>
    <property type="match status" value="1"/>
</dbReference>
<dbReference type="GeneID" id="303561213"/>
<evidence type="ECO:0000259" key="2">
    <source>
        <dbReference type="SMART" id="SM00646"/>
    </source>
</evidence>
<organism evidence="3 4">
    <name type="scientific">Clostridium septicum</name>
    <dbReference type="NCBI Taxonomy" id="1504"/>
    <lineage>
        <taxon>Bacteria</taxon>
        <taxon>Bacillati</taxon>
        <taxon>Bacillota</taxon>
        <taxon>Clostridia</taxon>
        <taxon>Eubacteriales</taxon>
        <taxon>Clostridiaceae</taxon>
        <taxon>Clostridium</taxon>
    </lineage>
</organism>
<dbReference type="GO" id="GO:0004040">
    <property type="term" value="F:amidase activity"/>
    <property type="evidence" value="ECO:0007669"/>
    <property type="project" value="InterPro"/>
</dbReference>
<dbReference type="SMART" id="SM00646">
    <property type="entry name" value="Ami_3"/>
    <property type="match status" value="1"/>
</dbReference>
<dbReference type="Gene3D" id="3.40.630.40">
    <property type="entry name" value="Zn-dependent exopeptidases"/>
    <property type="match status" value="1"/>
</dbReference>
<protein>
    <recommendedName>
        <fullName evidence="2">MurNAc-LAA domain-containing protein</fullName>
    </recommendedName>
</protein>
<evidence type="ECO:0000313" key="4">
    <source>
        <dbReference type="Proteomes" id="UP000280586"/>
    </source>
</evidence>
<sequence>MSIKKRTIGIVMALLMIVNISYTGIQVSASEIDQKSIDLPIISTTSVTVSEAQEWAKKRNATDTFISLAPLYEKYAKERGKINWLVAYVQAAKETGYGNFGGVLDETYYNPCGLKSSSGGSDSDPNAHKRFDNWEQGVIAHLDHLAIYAGAENYPKEKYISNWQGSNIPSDSTYDPRHFKTIYGKSPTVAGLGGNWAPSSNYGKEVLDLYYSISLLPRGRVDEPDDGTIVKSNTLNLRGWAANSSGVKQINIYIDNVSLGQANYGESRPDIASAYPQYPNAQNSGFDAQIDLTNISDGNKIVVLEVVGNDGSTYDLEKSINIDRAKLPSLGRIDEPSEGLQVTGDTVTVRGWTVNGSGVKEIKVLVDGQLKAKTNVGQDRPDIANAYPQYPNAGKSGFKVDVNVSDIQNGAKKIVAEVVGNDNSVYTMERTINLNRKTNTLKSLGRIDEPSEGLQVTGDTVTVRGWTVNGSGVKEIKVLVDGQLKAKTNVGQDRPDIANAYPQYPNAGKSGFKVDVNVSDIQNGAKKIVAEVVGNDNSVYTMERTINLNRKTNTLKSLGRIDEPSEGLQVTGDTVTVRGWTVNGSGVKEIKVLVDGQLKAKTNVGQDRPDIANAYPQYPNAGKSGFKVDVNVSDIQNGAKKIVAEVVGNDNSVYTMERTINLNRKTNTLKSLGRIDEPSEGLQVTGDTVTVRGWTVNGSGVKEIKVLVDGQLKAKTNVGQDRPDIANAYPQYPNAGKSGFKVDVNVSDIQNGAKKIVAEVVGNDNSVYTMERTINLNRKTNTLKSLGRIDEPSEGLQVTGDTVTVRGWTVNGSGVKEIKVLVDGQLKAKTNVGQDRPDIANAYPQYPNADKSGFKININIDDIANGDRKLVAQVIGNDDSVYNIQRNIKVNRSVLKSIGRIDEPSDGLVVSGNKMKIRGWALTNSGVDQIKVYIDGTYLGNANIGLDRSDIANAYPLYSNSGKAGFEFIVNTEKLTSGQRNITLEVISKDGSKFNLNRSFIIRGEDDKQTLGRIDDPIENVKYYKNKVKIRGWAINPNGVKEVRVYVNGVDKGTINYGTSRPDVNSAYPGYPSGNNAGYEGVIDISDIPLGNIEIKVDVISKNNTSKSFKTFLDLKANASKVIVVDPGHNLSWDRGAIATHNNKTYVEGELNMEISLKLKSELEKRGFYVVLARDPGEHPTIMETYPNLMERVNLANNTNADAFISIHHNSAGASAKGIEVYYSSEEPGTKSIALENEMSFAIETQALDNDNYKLQQSRHLATNIVDEASKALSMQNRGAKDEAFIVVKHTTVPSILIESGFITNKSEAEFISSPANQQKLAEIIANNVAKQF</sequence>
<dbReference type="InterPro" id="IPR002901">
    <property type="entry name" value="MGlyc_endo_b_GlcNAc-like_dom"/>
</dbReference>
<dbReference type="GO" id="GO:0009253">
    <property type="term" value="P:peptidoglycan catabolic process"/>
    <property type="evidence" value="ECO:0007669"/>
    <property type="project" value="InterPro"/>
</dbReference>
<dbReference type="GO" id="GO:0030288">
    <property type="term" value="C:outer membrane-bounded periplasmic space"/>
    <property type="evidence" value="ECO:0007669"/>
    <property type="project" value="TreeGrafter"/>
</dbReference>
<dbReference type="Proteomes" id="UP000280586">
    <property type="component" value="Chromosome"/>
</dbReference>
<dbReference type="InterPro" id="IPR050695">
    <property type="entry name" value="N-acetylmuramoyl_amidase_3"/>
</dbReference>
<dbReference type="Pfam" id="PF17957">
    <property type="entry name" value="Big_7"/>
    <property type="match status" value="1"/>
</dbReference>
<proteinExistence type="predicted"/>
<keyword evidence="1" id="KW-0378">Hydrolase</keyword>
<evidence type="ECO:0000256" key="1">
    <source>
        <dbReference type="ARBA" id="ARBA00022801"/>
    </source>
</evidence>
<dbReference type="InterPro" id="IPR002508">
    <property type="entry name" value="MurNAc-LAA_cat"/>
</dbReference>
<dbReference type="RefSeq" id="WP_120140853.1">
    <property type="nucleotide sequence ID" value="NZ_CP023671.1"/>
</dbReference>
<name>A0A9N7JMV4_CLOSE</name>
<dbReference type="Pfam" id="PF01520">
    <property type="entry name" value="Amidase_3"/>
    <property type="match status" value="1"/>
</dbReference>
<accession>A0A9N7JMV4</accession>
<dbReference type="Pfam" id="PF01832">
    <property type="entry name" value="Glucosaminidase"/>
    <property type="match status" value="1"/>
</dbReference>
<dbReference type="PANTHER" id="PTHR30404:SF0">
    <property type="entry name" value="N-ACETYLMURAMOYL-L-ALANINE AMIDASE AMIC"/>
    <property type="match status" value="1"/>
</dbReference>
<feature type="domain" description="MurNAc-LAA" evidence="2">
    <location>
        <begin position="1193"/>
        <end position="1330"/>
    </location>
</feature>